<keyword evidence="1" id="KW-1133">Transmembrane helix</keyword>
<reference evidence="3" key="1">
    <citation type="journal article" date="2019" name="Int. J. Syst. Evol. Microbiol.">
        <title>The Global Catalogue of Microorganisms (GCM) 10K type strain sequencing project: providing services to taxonomists for standard genome sequencing and annotation.</title>
        <authorList>
            <consortium name="The Broad Institute Genomics Platform"/>
            <consortium name="The Broad Institute Genome Sequencing Center for Infectious Disease"/>
            <person name="Wu L."/>
            <person name="Ma J."/>
        </authorList>
    </citation>
    <scope>NUCLEOTIDE SEQUENCE [LARGE SCALE GENOMIC DNA]</scope>
    <source>
        <strain evidence="3">JCM 31037</strain>
    </source>
</reference>
<dbReference type="RefSeq" id="WP_377571608.1">
    <property type="nucleotide sequence ID" value="NZ_JBHTMP010000021.1"/>
</dbReference>
<organism evidence="2 3">
    <name type="scientific">Micromonospora sonneratiae</name>
    <dbReference type="NCBI Taxonomy" id="1184706"/>
    <lineage>
        <taxon>Bacteria</taxon>
        <taxon>Bacillati</taxon>
        <taxon>Actinomycetota</taxon>
        <taxon>Actinomycetes</taxon>
        <taxon>Micromonosporales</taxon>
        <taxon>Micromonosporaceae</taxon>
        <taxon>Micromonospora</taxon>
    </lineage>
</organism>
<comment type="caution">
    <text evidence="2">The sequence shown here is derived from an EMBL/GenBank/DDBJ whole genome shotgun (WGS) entry which is preliminary data.</text>
</comment>
<keyword evidence="3" id="KW-1185">Reference proteome</keyword>
<feature type="transmembrane region" description="Helical" evidence="1">
    <location>
        <begin position="6"/>
        <end position="26"/>
    </location>
</feature>
<accession>A0ABW3YDH9</accession>
<evidence type="ECO:0000313" key="3">
    <source>
        <dbReference type="Proteomes" id="UP001597260"/>
    </source>
</evidence>
<gene>
    <name evidence="2" type="ORF">ACFQ4H_15525</name>
</gene>
<evidence type="ECO:0000313" key="2">
    <source>
        <dbReference type="EMBL" id="MFD1322507.1"/>
    </source>
</evidence>
<keyword evidence="1" id="KW-0812">Transmembrane</keyword>
<name>A0ABW3YDH9_9ACTN</name>
<proteinExistence type="predicted"/>
<dbReference type="Proteomes" id="UP001597260">
    <property type="component" value="Unassembled WGS sequence"/>
</dbReference>
<feature type="transmembrane region" description="Helical" evidence="1">
    <location>
        <begin position="97"/>
        <end position="119"/>
    </location>
</feature>
<keyword evidence="1" id="KW-0472">Membrane</keyword>
<evidence type="ECO:0000256" key="1">
    <source>
        <dbReference type="SAM" id="Phobius"/>
    </source>
</evidence>
<protein>
    <submittedName>
        <fullName evidence="2">Uncharacterized protein</fullName>
    </submittedName>
</protein>
<sequence length="125" mass="13655">MRRDRWASLGYLLIVLVGLGYLMWLLGSSTTPSAYRSSDPRDGVRVVCASVLHVPQDATEDGLKSGDRAEEANAGKRVVQPVRENERALCEATRSRSLGIAVIVTIPVTIFAVLAIFSWRGRQVG</sequence>
<dbReference type="EMBL" id="JBHTMP010000021">
    <property type="protein sequence ID" value="MFD1322507.1"/>
    <property type="molecule type" value="Genomic_DNA"/>
</dbReference>